<dbReference type="GO" id="GO:0016787">
    <property type="term" value="F:hydrolase activity"/>
    <property type="evidence" value="ECO:0007669"/>
    <property type="project" value="UniProtKB-KW"/>
</dbReference>
<dbReference type="OrthoDB" id="6117067at2"/>
<reference evidence="1 2" key="1">
    <citation type="journal article" date="2012" name="J. Bacteriol.">
        <title>De Novo Genome Project of Cupriavidus basilensis OR16.</title>
        <authorList>
            <person name="Cserhati M."/>
            <person name="Kriszt B."/>
            <person name="Szoboszlay S."/>
            <person name="Toth A."/>
            <person name="Szabo I."/>
            <person name="Tancsics A."/>
            <person name="Nagy I."/>
            <person name="Horvath B."/>
            <person name="Nagy I."/>
            <person name="Kukolya J."/>
        </authorList>
    </citation>
    <scope>NUCLEOTIDE SEQUENCE [LARGE SCALE GENOMIC DNA]</scope>
    <source>
        <strain evidence="1 2">OR16</strain>
    </source>
</reference>
<keyword evidence="1" id="KW-0808">Transferase</keyword>
<protein>
    <submittedName>
        <fullName evidence="1">Hydrolase or acyltransferase</fullName>
    </submittedName>
</protein>
<accession>H1S8N1</accession>
<dbReference type="Gene3D" id="3.40.50.1820">
    <property type="entry name" value="alpha/beta hydrolase"/>
    <property type="match status" value="1"/>
</dbReference>
<comment type="caution">
    <text evidence="1">The sequence shown here is derived from an EMBL/GenBank/DDBJ whole genome shotgun (WGS) entry which is preliminary data.</text>
</comment>
<evidence type="ECO:0000313" key="2">
    <source>
        <dbReference type="Proteomes" id="UP000005808"/>
    </source>
</evidence>
<keyword evidence="1" id="KW-0012">Acyltransferase</keyword>
<keyword evidence="1" id="KW-0378">Hydrolase</keyword>
<proteinExistence type="predicted"/>
<dbReference type="InterPro" id="IPR029058">
    <property type="entry name" value="AB_hydrolase_fold"/>
</dbReference>
<dbReference type="AlphaFoldDB" id="H1S8N1"/>
<gene>
    <name evidence="1" type="ORF">OR16_21763</name>
</gene>
<evidence type="ECO:0000313" key="1">
    <source>
        <dbReference type="EMBL" id="EHP41073.1"/>
    </source>
</evidence>
<dbReference type="EMBL" id="AHJE01000053">
    <property type="protein sequence ID" value="EHP41073.1"/>
    <property type="molecule type" value="Genomic_DNA"/>
</dbReference>
<dbReference type="RefSeq" id="WP_006159785.1">
    <property type="nucleotide sequence ID" value="NZ_AHJE01000053.1"/>
</dbReference>
<dbReference type="SUPFAM" id="SSF53474">
    <property type="entry name" value="alpha/beta-Hydrolases"/>
    <property type="match status" value="1"/>
</dbReference>
<organism evidence="1 2">
    <name type="scientific">Cupriavidus basilensis OR16</name>
    <dbReference type="NCBI Taxonomy" id="1127483"/>
    <lineage>
        <taxon>Bacteria</taxon>
        <taxon>Pseudomonadati</taxon>
        <taxon>Pseudomonadota</taxon>
        <taxon>Betaproteobacteria</taxon>
        <taxon>Burkholderiales</taxon>
        <taxon>Burkholderiaceae</taxon>
        <taxon>Cupriavidus</taxon>
    </lineage>
</organism>
<sequence length="95" mass="10037">MSNKAPLVLLPGHLCDHRMWTHQAEALSNIANVLVLPLGARASVGELASDVLGRAPPTFALGAFSQGGFVAFEILRSPSHRVTRLAPISTAARPD</sequence>
<dbReference type="GO" id="GO:0016746">
    <property type="term" value="F:acyltransferase activity"/>
    <property type="evidence" value="ECO:0007669"/>
    <property type="project" value="UniProtKB-KW"/>
</dbReference>
<dbReference type="Proteomes" id="UP000005808">
    <property type="component" value="Unassembled WGS sequence"/>
</dbReference>
<name>H1S8N1_9BURK</name>
<dbReference type="PATRIC" id="fig|1127483.3.peg.4349"/>